<dbReference type="SUPFAM" id="SSF54285">
    <property type="entry name" value="MoaD/ThiS"/>
    <property type="match status" value="1"/>
</dbReference>
<organism evidence="1 2">
    <name type="scientific">Jutongia huaianensis</name>
    <dbReference type="NCBI Taxonomy" id="2763668"/>
    <lineage>
        <taxon>Bacteria</taxon>
        <taxon>Bacillati</taxon>
        <taxon>Bacillota</taxon>
        <taxon>Clostridia</taxon>
        <taxon>Lachnospirales</taxon>
        <taxon>Lachnospiraceae</taxon>
        <taxon>Jutongia</taxon>
    </lineage>
</organism>
<dbReference type="PANTHER" id="PTHR34472">
    <property type="entry name" value="SULFUR CARRIER PROTEIN THIS"/>
    <property type="match status" value="1"/>
</dbReference>
<dbReference type="EMBL" id="JACRSX010000001">
    <property type="protein sequence ID" value="MBC8561313.1"/>
    <property type="molecule type" value="Genomic_DNA"/>
</dbReference>
<dbReference type="InterPro" id="IPR010035">
    <property type="entry name" value="Thi_S"/>
</dbReference>
<proteinExistence type="predicted"/>
<dbReference type="NCBIfam" id="TIGR01683">
    <property type="entry name" value="thiS"/>
    <property type="match status" value="1"/>
</dbReference>
<evidence type="ECO:0000313" key="1">
    <source>
        <dbReference type="EMBL" id="MBC8561313.1"/>
    </source>
</evidence>
<sequence length="66" mass="7666">MIKVNGQKYDYQEKKLLELLEEQGHRPEMVAVELNEEMVPREKFPETVFHDGDVVEIVMFMGGGAR</sequence>
<keyword evidence="2" id="KW-1185">Reference proteome</keyword>
<dbReference type="Gene3D" id="3.10.20.30">
    <property type="match status" value="1"/>
</dbReference>
<gene>
    <name evidence="1" type="primary">thiS</name>
    <name evidence="1" type="ORF">H8704_01470</name>
</gene>
<dbReference type="Proteomes" id="UP000606193">
    <property type="component" value="Unassembled WGS sequence"/>
</dbReference>
<dbReference type="InterPro" id="IPR003749">
    <property type="entry name" value="ThiS/MoaD-like"/>
</dbReference>
<dbReference type="InterPro" id="IPR016155">
    <property type="entry name" value="Mopterin_synth/thiamin_S_b"/>
</dbReference>
<accession>A0ABR7MY93</accession>
<dbReference type="PANTHER" id="PTHR34472:SF1">
    <property type="entry name" value="SULFUR CARRIER PROTEIN THIS"/>
    <property type="match status" value="1"/>
</dbReference>
<name>A0ABR7MY93_9FIRM</name>
<evidence type="ECO:0000313" key="2">
    <source>
        <dbReference type="Proteomes" id="UP000606193"/>
    </source>
</evidence>
<reference evidence="1 2" key="1">
    <citation type="submission" date="2020-08" db="EMBL/GenBank/DDBJ databases">
        <title>Genome public.</title>
        <authorList>
            <person name="Liu C."/>
            <person name="Sun Q."/>
        </authorList>
    </citation>
    <scope>NUCLEOTIDE SEQUENCE [LARGE SCALE GENOMIC DNA]</scope>
    <source>
        <strain evidence="1 2">NSJ-37</strain>
    </source>
</reference>
<comment type="caution">
    <text evidence="1">The sequence shown here is derived from an EMBL/GenBank/DDBJ whole genome shotgun (WGS) entry which is preliminary data.</text>
</comment>
<dbReference type="Pfam" id="PF02597">
    <property type="entry name" value="ThiS"/>
    <property type="match status" value="1"/>
</dbReference>
<dbReference type="InterPro" id="IPR012675">
    <property type="entry name" value="Beta-grasp_dom_sf"/>
</dbReference>
<dbReference type="RefSeq" id="WP_249297013.1">
    <property type="nucleotide sequence ID" value="NZ_JACRSX010000001.1"/>
</dbReference>
<protein>
    <submittedName>
        <fullName evidence="1">Sulfur carrier protein ThiS</fullName>
    </submittedName>
</protein>
<dbReference type="CDD" id="cd00565">
    <property type="entry name" value="Ubl_ThiS"/>
    <property type="match status" value="1"/>
</dbReference>